<dbReference type="SMART" id="SM00962">
    <property type="entry name" value="SRP54"/>
    <property type="match status" value="1"/>
</dbReference>
<evidence type="ECO:0000256" key="3">
    <source>
        <dbReference type="ARBA" id="ARBA00022741"/>
    </source>
</evidence>
<dbReference type="InterPro" id="IPR004390">
    <property type="entry name" value="SR_rcpt_FtsY"/>
</dbReference>
<feature type="binding site" evidence="9">
    <location>
        <begin position="489"/>
        <end position="492"/>
    </location>
    <ligand>
        <name>GTP</name>
        <dbReference type="ChEBI" id="CHEBI:37565"/>
    </ligand>
</feature>
<dbReference type="EMBL" id="QZFU01000019">
    <property type="protein sequence ID" value="RJO75311.1"/>
    <property type="molecule type" value="Genomic_DNA"/>
</dbReference>
<evidence type="ECO:0000256" key="5">
    <source>
        <dbReference type="ARBA" id="ARBA00023134"/>
    </source>
</evidence>
<feature type="compositionally biased region" description="Polar residues" evidence="10">
    <location>
        <begin position="200"/>
        <end position="209"/>
    </location>
</feature>
<dbReference type="InterPro" id="IPR013822">
    <property type="entry name" value="Signal_recog_particl_SRP54_hlx"/>
</dbReference>
<evidence type="ECO:0000259" key="12">
    <source>
        <dbReference type="PROSITE" id="PS00300"/>
    </source>
</evidence>
<keyword evidence="14" id="KW-1185">Reference proteome</keyword>
<evidence type="ECO:0000256" key="8">
    <source>
        <dbReference type="ARBA" id="ARBA00048027"/>
    </source>
</evidence>
<dbReference type="EC" id="3.6.5.4" evidence="9"/>
<dbReference type="HAMAP" id="MF_00920">
    <property type="entry name" value="FtsY"/>
    <property type="match status" value="1"/>
</dbReference>
<keyword evidence="3 9" id="KW-0547">Nucleotide-binding</keyword>
<dbReference type="FunFam" id="1.20.120.140:FF:000002">
    <property type="entry name" value="Signal recognition particle receptor FtsY"/>
    <property type="match status" value="1"/>
</dbReference>
<dbReference type="Gene3D" id="3.40.50.300">
    <property type="entry name" value="P-loop containing nucleotide triphosphate hydrolases"/>
    <property type="match status" value="1"/>
</dbReference>
<proteinExistence type="inferred from homology"/>
<dbReference type="AlphaFoldDB" id="A0A3A4KKS3"/>
<evidence type="ECO:0000256" key="11">
    <source>
        <dbReference type="SAM" id="Phobius"/>
    </source>
</evidence>
<name>A0A3A4KKS3_9NOCA</name>
<keyword evidence="1 9" id="KW-1003">Cell membrane</keyword>
<comment type="caution">
    <text evidence="13">The sequence shown here is derived from an EMBL/GenBank/DDBJ whole genome shotgun (WGS) entry which is preliminary data.</text>
</comment>
<evidence type="ECO:0000256" key="1">
    <source>
        <dbReference type="ARBA" id="ARBA00022475"/>
    </source>
</evidence>
<keyword evidence="7 9" id="KW-0675">Receptor</keyword>
<dbReference type="Proteomes" id="UP000266677">
    <property type="component" value="Unassembled WGS sequence"/>
</dbReference>
<comment type="function">
    <text evidence="9">Involved in targeting and insertion of nascent membrane proteins into the cytoplasmic membrane. Acts as a receptor for the complex formed by the signal recognition particle (SRP) and the ribosome-nascent chain (RNC).</text>
</comment>
<keyword evidence="4 9" id="KW-0378">Hydrolase</keyword>
<dbReference type="OrthoDB" id="9804720at2"/>
<feature type="compositionally biased region" description="Low complexity" evidence="10">
    <location>
        <begin position="210"/>
        <end position="230"/>
    </location>
</feature>
<sequence length="537" mass="55148">MSAQVWILIAAIAAVLLVALVAGFVRYRTRRVSLTPAEEPRELVDRSGGYTAAGGFTFSGGGAATAEPVPVERTDTEGQPHIGDDAAIPRDAPKRGITNVQLPAADVEQPADAALESETAPATDAVVVDSRVDSAAGVAESTTGSEAVSQSTTAEEDSARTATRASEAGESGPADAGSAPTSVASSATESPAPDTAATRAESSTAPQQSAPAETAEISADAAATTPPLDTIEPTTGRLVRLRGRLSRSQNAVGKSLLGLLGGGDLDEDSWEEIEDTLVLADLGTASTAAVVQRLREEMAARSVRTTDQARAVLREVLIEALRPELDRSVRALPHADHPSILLVVGVNGTGKTTTTGKLARVLVADGRRVLLGAADTFRAAAADQLQTWGERVGAETVRGREGADPAAVAFDAVAAGIDQGVDVVLIDTAGRLHTKTGLMDELGKVKRVVEKKAAVDEVLLVLDSTVGQNGLMQARVFAEVVDITGVVLTKLDGTAKGGIVFQVQHELGVPVKLVGLGEGADDLAPFEPAAFVDALLG</sequence>
<comment type="subcellular location">
    <subcellularLocation>
        <location evidence="9">Cell membrane</location>
        <topology evidence="9">Peripheral membrane protein</topology>
        <orientation evidence="9">Cytoplasmic side</orientation>
    </subcellularLocation>
    <subcellularLocation>
        <location evidence="9">Cytoplasm</location>
    </subcellularLocation>
</comment>
<evidence type="ECO:0000256" key="7">
    <source>
        <dbReference type="ARBA" id="ARBA00023170"/>
    </source>
</evidence>
<dbReference type="Pfam" id="PF02881">
    <property type="entry name" value="SRP54_N"/>
    <property type="match status" value="1"/>
</dbReference>
<dbReference type="InterPro" id="IPR042101">
    <property type="entry name" value="SRP54_N_sf"/>
</dbReference>
<feature type="compositionally biased region" description="Polar residues" evidence="10">
    <location>
        <begin position="140"/>
        <end position="153"/>
    </location>
</feature>
<dbReference type="PANTHER" id="PTHR43134:SF1">
    <property type="entry name" value="SIGNAL RECOGNITION PARTICLE RECEPTOR SUBUNIT ALPHA"/>
    <property type="match status" value="1"/>
</dbReference>
<organism evidence="13 14">
    <name type="scientific">Nocardia panacis</name>
    <dbReference type="NCBI Taxonomy" id="2340916"/>
    <lineage>
        <taxon>Bacteria</taxon>
        <taxon>Bacillati</taxon>
        <taxon>Actinomycetota</taxon>
        <taxon>Actinomycetes</taxon>
        <taxon>Mycobacteriales</taxon>
        <taxon>Nocardiaceae</taxon>
        <taxon>Nocardia</taxon>
    </lineage>
</organism>
<evidence type="ECO:0000256" key="4">
    <source>
        <dbReference type="ARBA" id="ARBA00022801"/>
    </source>
</evidence>
<comment type="similarity">
    <text evidence="9">Belongs to the GTP-binding SRP family. FtsY subfamily.</text>
</comment>
<feature type="domain" description="SRP54-type proteins GTP-binding" evidence="12">
    <location>
        <begin position="510"/>
        <end position="523"/>
    </location>
</feature>
<comment type="subunit">
    <text evidence="9">Part of the signal recognition particle protein translocation system, which is composed of SRP and FtsY.</text>
</comment>
<dbReference type="GO" id="GO:0005886">
    <property type="term" value="C:plasma membrane"/>
    <property type="evidence" value="ECO:0007669"/>
    <property type="project" value="UniProtKB-SubCell"/>
</dbReference>
<dbReference type="InterPro" id="IPR027417">
    <property type="entry name" value="P-loop_NTPase"/>
</dbReference>
<dbReference type="GO" id="GO:0005047">
    <property type="term" value="F:signal recognition particle binding"/>
    <property type="evidence" value="ECO:0007669"/>
    <property type="project" value="TreeGrafter"/>
</dbReference>
<dbReference type="FunFam" id="3.40.50.300:FF:000053">
    <property type="entry name" value="Signal recognition particle receptor FtsY"/>
    <property type="match status" value="1"/>
</dbReference>
<dbReference type="GO" id="GO:0005525">
    <property type="term" value="F:GTP binding"/>
    <property type="evidence" value="ECO:0007669"/>
    <property type="project" value="UniProtKB-UniRule"/>
</dbReference>
<comment type="catalytic activity">
    <reaction evidence="8 9">
        <text>GTP + H2O = GDP + phosphate + H(+)</text>
        <dbReference type="Rhea" id="RHEA:19669"/>
        <dbReference type="ChEBI" id="CHEBI:15377"/>
        <dbReference type="ChEBI" id="CHEBI:15378"/>
        <dbReference type="ChEBI" id="CHEBI:37565"/>
        <dbReference type="ChEBI" id="CHEBI:43474"/>
        <dbReference type="ChEBI" id="CHEBI:58189"/>
        <dbReference type="EC" id="3.6.5.4"/>
    </reaction>
</comment>
<evidence type="ECO:0000256" key="9">
    <source>
        <dbReference type="HAMAP-Rule" id="MF_00920"/>
    </source>
</evidence>
<dbReference type="Gene3D" id="1.20.120.140">
    <property type="entry name" value="Signal recognition particle SRP54, nucleotide-binding domain"/>
    <property type="match status" value="1"/>
</dbReference>
<gene>
    <name evidence="9 13" type="primary">ftsY</name>
    <name evidence="13" type="ORF">D5S18_15965</name>
</gene>
<dbReference type="PANTHER" id="PTHR43134">
    <property type="entry name" value="SIGNAL RECOGNITION PARTICLE RECEPTOR SUBUNIT ALPHA"/>
    <property type="match status" value="1"/>
</dbReference>
<dbReference type="GO" id="GO:0005737">
    <property type="term" value="C:cytoplasm"/>
    <property type="evidence" value="ECO:0007669"/>
    <property type="project" value="UniProtKB-SubCell"/>
</dbReference>
<evidence type="ECO:0000313" key="13">
    <source>
        <dbReference type="EMBL" id="RJO75311.1"/>
    </source>
</evidence>
<protein>
    <recommendedName>
        <fullName evidence="9">Signal recognition particle receptor FtsY</fullName>
        <shortName evidence="9">SRP receptor</shortName>
        <ecNumber evidence="9">3.6.5.4</ecNumber>
    </recommendedName>
</protein>
<accession>A0A3A4KKS3</accession>
<feature type="transmembrane region" description="Helical" evidence="11">
    <location>
        <begin position="6"/>
        <end position="25"/>
    </location>
</feature>
<dbReference type="SMART" id="SM00963">
    <property type="entry name" value="SRP54_N"/>
    <property type="match status" value="1"/>
</dbReference>
<reference evidence="13 14" key="1">
    <citation type="submission" date="2018-09" db="EMBL/GenBank/DDBJ databases">
        <title>YIM PH21274 draft genome.</title>
        <authorList>
            <person name="Miao C."/>
        </authorList>
    </citation>
    <scope>NUCLEOTIDE SEQUENCE [LARGE SCALE GENOMIC DNA]</scope>
    <source>
        <strain evidence="13 14">YIM PH 21724</strain>
    </source>
</reference>
<keyword evidence="6 9" id="KW-0472">Membrane</keyword>
<keyword evidence="5 9" id="KW-0342">GTP-binding</keyword>
<dbReference type="SMART" id="SM00382">
    <property type="entry name" value="AAA"/>
    <property type="match status" value="1"/>
</dbReference>
<dbReference type="InterPro" id="IPR036225">
    <property type="entry name" value="SRP/SRP_N"/>
</dbReference>
<evidence type="ECO:0000256" key="6">
    <source>
        <dbReference type="ARBA" id="ARBA00023136"/>
    </source>
</evidence>
<dbReference type="GO" id="GO:0003924">
    <property type="term" value="F:GTPase activity"/>
    <property type="evidence" value="ECO:0007669"/>
    <property type="project" value="UniProtKB-UniRule"/>
</dbReference>
<dbReference type="PROSITE" id="PS00300">
    <property type="entry name" value="SRP54"/>
    <property type="match status" value="1"/>
</dbReference>
<dbReference type="GO" id="GO:0006614">
    <property type="term" value="P:SRP-dependent cotranslational protein targeting to membrane"/>
    <property type="evidence" value="ECO:0007669"/>
    <property type="project" value="InterPro"/>
</dbReference>
<keyword evidence="2 9" id="KW-0963">Cytoplasm</keyword>
<dbReference type="InterPro" id="IPR000897">
    <property type="entry name" value="SRP54_GTPase_dom"/>
</dbReference>
<feature type="compositionally biased region" description="Polar residues" evidence="10">
    <location>
        <begin position="179"/>
        <end position="189"/>
    </location>
</feature>
<keyword evidence="11" id="KW-1133">Transmembrane helix</keyword>
<evidence type="ECO:0000256" key="2">
    <source>
        <dbReference type="ARBA" id="ARBA00022490"/>
    </source>
</evidence>
<keyword evidence="11" id="KW-0812">Transmembrane</keyword>
<dbReference type="SUPFAM" id="SSF47364">
    <property type="entry name" value="Domain of the SRP/SRP receptor G-proteins"/>
    <property type="match status" value="1"/>
</dbReference>
<dbReference type="NCBIfam" id="TIGR00064">
    <property type="entry name" value="ftsY"/>
    <property type="match status" value="1"/>
</dbReference>
<feature type="region of interest" description="Disordered" evidence="10">
    <location>
        <begin position="137"/>
        <end position="235"/>
    </location>
</feature>
<feature type="binding site" evidence="9">
    <location>
        <begin position="345"/>
        <end position="352"/>
    </location>
    <ligand>
        <name>GTP</name>
        <dbReference type="ChEBI" id="CHEBI:37565"/>
    </ligand>
</feature>
<dbReference type="InterPro" id="IPR003593">
    <property type="entry name" value="AAA+_ATPase"/>
</dbReference>
<feature type="region of interest" description="Disordered" evidence="10">
    <location>
        <begin position="73"/>
        <end position="93"/>
    </location>
</feature>
<evidence type="ECO:0000256" key="10">
    <source>
        <dbReference type="SAM" id="MobiDB-lite"/>
    </source>
</evidence>
<feature type="binding site" evidence="9">
    <location>
        <begin position="427"/>
        <end position="431"/>
    </location>
    <ligand>
        <name>GTP</name>
        <dbReference type="ChEBI" id="CHEBI:37565"/>
    </ligand>
</feature>
<dbReference type="SUPFAM" id="SSF52540">
    <property type="entry name" value="P-loop containing nucleoside triphosphate hydrolases"/>
    <property type="match status" value="1"/>
</dbReference>
<evidence type="ECO:0000313" key="14">
    <source>
        <dbReference type="Proteomes" id="UP000266677"/>
    </source>
</evidence>
<dbReference type="RefSeq" id="WP_120042181.1">
    <property type="nucleotide sequence ID" value="NZ_QZFU01000019.1"/>
</dbReference>
<dbReference type="Pfam" id="PF00448">
    <property type="entry name" value="SRP54"/>
    <property type="match status" value="1"/>
</dbReference>